<dbReference type="InterPro" id="IPR036691">
    <property type="entry name" value="Endo/exonu/phosph_ase_sf"/>
</dbReference>
<sequence>MRVIASGDDISPPIKSVMLDAMGKVPSGITSGNNLWVGSWNTCRKIQVVKNTQGKLWSGQYCLAHLEAYEKNNPLKALDKKGPLDAYCLPRQHEHGIEYRLFQTTDEASRMFTDEKMWINTASTIFCGISEVEFDATPALNIFAAYAATSSYEEVVESFYTDLEKFRREDHTYYKVYFTNFNGEKVGLRKTPKELHIETHGLNRMSRKRLSEFIMTTKTTHRISRLPKPPSLRWMQRSPDGRYHSEIDHIIVSGRFCVTDISVVPKFYTRSDHRLL</sequence>
<dbReference type="EMBL" id="JAVFWL010000002">
    <property type="protein sequence ID" value="KAK6735764.1"/>
    <property type="molecule type" value="Genomic_DNA"/>
</dbReference>
<evidence type="ECO:0000313" key="3">
    <source>
        <dbReference type="Proteomes" id="UP001303046"/>
    </source>
</evidence>
<comment type="caution">
    <text evidence="2">The sequence shown here is derived from an EMBL/GenBank/DDBJ whole genome shotgun (WGS) entry which is preliminary data.</text>
</comment>
<organism evidence="2 3">
    <name type="scientific">Necator americanus</name>
    <name type="common">Human hookworm</name>
    <dbReference type="NCBI Taxonomy" id="51031"/>
    <lineage>
        <taxon>Eukaryota</taxon>
        <taxon>Metazoa</taxon>
        <taxon>Ecdysozoa</taxon>
        <taxon>Nematoda</taxon>
        <taxon>Chromadorea</taxon>
        <taxon>Rhabditida</taxon>
        <taxon>Rhabditina</taxon>
        <taxon>Rhabditomorpha</taxon>
        <taxon>Strongyloidea</taxon>
        <taxon>Ancylostomatidae</taxon>
        <taxon>Bunostominae</taxon>
        <taxon>Necator</taxon>
    </lineage>
</organism>
<dbReference type="InterPro" id="IPR006621">
    <property type="entry name" value="Nose-resist-to-fluoxetine_N"/>
</dbReference>
<dbReference type="SMART" id="SM00703">
    <property type="entry name" value="NRF"/>
    <property type="match status" value="1"/>
</dbReference>
<dbReference type="Pfam" id="PF20146">
    <property type="entry name" value="NRF"/>
    <property type="match status" value="1"/>
</dbReference>
<evidence type="ECO:0000313" key="2">
    <source>
        <dbReference type="EMBL" id="KAK6735764.1"/>
    </source>
</evidence>
<keyword evidence="3" id="KW-1185">Reference proteome</keyword>
<name>A0ABR1CCI8_NECAM</name>
<accession>A0ABR1CCI8</accession>
<evidence type="ECO:0000259" key="1">
    <source>
        <dbReference type="SMART" id="SM00703"/>
    </source>
</evidence>
<proteinExistence type="predicted"/>
<gene>
    <name evidence="2" type="primary">Necator_chrII.g6583</name>
    <name evidence="2" type="ORF">RB195_018790</name>
</gene>
<feature type="domain" description="Nose resistant-to-fluoxetine protein N-terminal" evidence="1">
    <location>
        <begin position="4"/>
        <end position="111"/>
    </location>
</feature>
<protein>
    <recommendedName>
        <fullName evidence="1">Nose resistant-to-fluoxetine protein N-terminal domain-containing protein</fullName>
    </recommendedName>
</protein>
<dbReference type="Proteomes" id="UP001303046">
    <property type="component" value="Unassembled WGS sequence"/>
</dbReference>
<dbReference type="Gene3D" id="3.60.10.10">
    <property type="entry name" value="Endonuclease/exonuclease/phosphatase"/>
    <property type="match status" value="1"/>
</dbReference>
<reference evidence="2 3" key="1">
    <citation type="submission" date="2023-08" db="EMBL/GenBank/DDBJ databases">
        <title>A Necator americanus chromosomal reference genome.</title>
        <authorList>
            <person name="Ilik V."/>
            <person name="Petrzelkova K.J."/>
            <person name="Pardy F."/>
            <person name="Fuh T."/>
            <person name="Niatou-Singa F.S."/>
            <person name="Gouil Q."/>
            <person name="Baker L."/>
            <person name="Ritchie M.E."/>
            <person name="Jex A.R."/>
            <person name="Gazzola D."/>
            <person name="Li H."/>
            <person name="Toshio Fujiwara R."/>
            <person name="Zhan B."/>
            <person name="Aroian R.V."/>
            <person name="Pafco B."/>
            <person name="Schwarz E.M."/>
        </authorList>
    </citation>
    <scope>NUCLEOTIDE SEQUENCE [LARGE SCALE GENOMIC DNA]</scope>
    <source>
        <strain evidence="2 3">Aroian</strain>
        <tissue evidence="2">Whole animal</tissue>
    </source>
</reference>